<feature type="compositionally biased region" description="Basic residues" evidence="1">
    <location>
        <begin position="535"/>
        <end position="544"/>
    </location>
</feature>
<feature type="compositionally biased region" description="Pro residues" evidence="1">
    <location>
        <begin position="683"/>
        <end position="693"/>
    </location>
</feature>
<dbReference type="SUPFAM" id="SSF63748">
    <property type="entry name" value="Tudor/PWWP/MBT"/>
    <property type="match status" value="1"/>
</dbReference>
<feature type="compositionally biased region" description="Low complexity" evidence="1">
    <location>
        <begin position="37"/>
        <end position="53"/>
    </location>
</feature>
<feature type="region of interest" description="Disordered" evidence="1">
    <location>
        <begin position="406"/>
        <end position="725"/>
    </location>
</feature>
<keyword evidence="4" id="KW-1185">Reference proteome</keyword>
<dbReference type="PANTHER" id="PTHR16112">
    <property type="entry name" value="METHYL-CPG BINDING PROTEIN, DROSOPHILA"/>
    <property type="match status" value="1"/>
</dbReference>
<gene>
    <name evidence="3" type="ORF">CHARACLAT_016468</name>
</gene>
<feature type="compositionally biased region" description="Polar residues" evidence="1">
    <location>
        <begin position="576"/>
        <end position="589"/>
    </location>
</feature>
<reference evidence="3 4" key="1">
    <citation type="submission" date="2021-06" db="EMBL/GenBank/DDBJ databases">
        <authorList>
            <person name="Palmer J.M."/>
        </authorList>
    </citation>
    <scope>NUCLEOTIDE SEQUENCE [LARGE SCALE GENOMIC DNA]</scope>
    <source>
        <strain evidence="3 4">CL_MEX2019</strain>
        <tissue evidence="3">Muscle</tissue>
    </source>
</reference>
<feature type="compositionally biased region" description="Basic and acidic residues" evidence="1">
    <location>
        <begin position="409"/>
        <end position="426"/>
    </location>
</feature>
<dbReference type="Gene3D" id="2.30.30.140">
    <property type="match status" value="1"/>
</dbReference>
<organism evidence="3 4">
    <name type="scientific">Characodon lateralis</name>
    <dbReference type="NCBI Taxonomy" id="208331"/>
    <lineage>
        <taxon>Eukaryota</taxon>
        <taxon>Metazoa</taxon>
        <taxon>Chordata</taxon>
        <taxon>Craniata</taxon>
        <taxon>Vertebrata</taxon>
        <taxon>Euteleostomi</taxon>
        <taxon>Actinopterygii</taxon>
        <taxon>Neopterygii</taxon>
        <taxon>Teleostei</taxon>
        <taxon>Neoteleostei</taxon>
        <taxon>Acanthomorphata</taxon>
        <taxon>Ovalentaria</taxon>
        <taxon>Atherinomorphae</taxon>
        <taxon>Cyprinodontiformes</taxon>
        <taxon>Goodeidae</taxon>
        <taxon>Characodon</taxon>
    </lineage>
</organism>
<dbReference type="SMART" id="SM00293">
    <property type="entry name" value="PWWP"/>
    <property type="match status" value="1"/>
</dbReference>
<evidence type="ECO:0000313" key="4">
    <source>
        <dbReference type="Proteomes" id="UP001352852"/>
    </source>
</evidence>
<dbReference type="EMBL" id="JAHUTJ010058714">
    <property type="protein sequence ID" value="MED6287449.1"/>
    <property type="molecule type" value="Genomic_DNA"/>
</dbReference>
<name>A0ABU7EJV6_9TELE</name>
<feature type="compositionally biased region" description="Low complexity" evidence="1">
    <location>
        <begin position="713"/>
        <end position="725"/>
    </location>
</feature>
<sequence>MAAVAAEPGAVVPTTTRSEDPPEPGPGRPGDHEVPAEPSNSPESSPGGNPENGESGEGRHVGPEQKPGAGPVLPGTDRTTEGQLDRSQTTEGQLDRSGSTEDLLDRSGAHLDQTASKDVSELPVDRSGSDRVFPGLLSSESTSSYRTISLDPQPPAVFLHSVPDPASVSEAGLSLAEPAEPTETTELDRCYTILDQEELGSGPTEDSVLDEDPQPGTRFCKSSADPKHEDGSGSEPRSLLDLSPGTEVRVSLEHVIDDALVVSFRLGEQVFSGVLMDVTKRFGPYGIPITMFPRRNDRGRPPVSLQTVTAGSELSTNQEEASAVSVIPSHPQPWSSKPPPLFQEGAPYPPPLFIRDTYNQALPQPPPRKIKRPKRRYRCEEPTSIMNAIKLRPRQVLCDKCKGVVASGSHREARRGSVDLRSEEASRRRRPTDVPMSSELKRLKIDDKSGRSAADKRSSGIQVTSSSRRVVSSSAASSSQMRLKLNSKKVLTKGSDLPNSRKVLQKLAPHHRPKDQNQDHSKAVTRAAALQNHSQKVHFTRRLQHLSSTAISTPLPPRMRLKPQRYRTEEPAPCVTSESSPKPATSPTHTLPSPVTAPPTAPPPPCAGTVTIETNENEGVQEGAGWQEVEPPPPSSSSYSLDSSHSECSSTETYDLPPPGGLPSSSSGPTPAPPSSSTKLVPRCPPSLSPAPPTAEGEDEEEGGDMKRRRKLSTSSSSSSSSSSSVFSKSVSKCLLPDGRTVCVGDIVWAKIYGFPWWPARVLGITVARRGDTGLAVRQEARVSWFGSPTTSFLPLAQLSPFLETFQSRFDKKRKGPYRRAIAEAASAAKQLTPEVRALLTQFET</sequence>
<feature type="region of interest" description="Disordered" evidence="1">
    <location>
        <begin position="168"/>
        <end position="187"/>
    </location>
</feature>
<feature type="compositionally biased region" description="Pro residues" evidence="1">
    <location>
        <begin position="595"/>
        <end position="606"/>
    </location>
</feature>
<feature type="region of interest" description="Disordered" evidence="1">
    <location>
        <begin position="358"/>
        <end position="378"/>
    </location>
</feature>
<dbReference type="Proteomes" id="UP001352852">
    <property type="component" value="Unassembled WGS sequence"/>
</dbReference>
<feature type="compositionally biased region" description="Low complexity" evidence="1">
    <location>
        <begin position="636"/>
        <end position="652"/>
    </location>
</feature>
<feature type="region of interest" description="Disordered" evidence="1">
    <location>
        <begin position="1"/>
        <end position="163"/>
    </location>
</feature>
<feature type="compositionally biased region" description="Low complexity" evidence="1">
    <location>
        <begin position="136"/>
        <end position="150"/>
    </location>
</feature>
<feature type="domain" description="PWWP" evidence="2">
    <location>
        <begin position="744"/>
        <end position="805"/>
    </location>
</feature>
<dbReference type="PANTHER" id="PTHR16112:SF22">
    <property type="entry name" value="PWWP DOMAIN-CONTAINING 2B"/>
    <property type="match status" value="1"/>
</dbReference>
<evidence type="ECO:0000256" key="1">
    <source>
        <dbReference type="SAM" id="MobiDB-lite"/>
    </source>
</evidence>
<feature type="region of interest" description="Disordered" evidence="1">
    <location>
        <begin position="198"/>
        <end position="242"/>
    </location>
</feature>
<evidence type="ECO:0000259" key="2">
    <source>
        <dbReference type="PROSITE" id="PS50812"/>
    </source>
</evidence>
<feature type="compositionally biased region" description="Low complexity" evidence="1">
    <location>
        <begin position="465"/>
        <end position="479"/>
    </location>
</feature>
<dbReference type="InterPro" id="IPR000313">
    <property type="entry name" value="PWWP_dom"/>
</dbReference>
<dbReference type="Pfam" id="PF00855">
    <property type="entry name" value="PWWP"/>
    <property type="match status" value="1"/>
</dbReference>
<feature type="compositionally biased region" description="Basic and acidic residues" evidence="1">
    <location>
        <begin position="439"/>
        <end position="458"/>
    </location>
</feature>
<proteinExistence type="predicted"/>
<evidence type="ECO:0000313" key="3">
    <source>
        <dbReference type="EMBL" id="MED6287449.1"/>
    </source>
</evidence>
<protein>
    <recommendedName>
        <fullName evidence="2">PWWP domain-containing protein</fullName>
    </recommendedName>
</protein>
<feature type="compositionally biased region" description="Basic residues" evidence="1">
    <location>
        <begin position="368"/>
        <end position="377"/>
    </location>
</feature>
<feature type="compositionally biased region" description="Basic and acidic residues" evidence="1">
    <location>
        <begin position="118"/>
        <end position="129"/>
    </location>
</feature>
<accession>A0ABU7EJV6</accession>
<dbReference type="PROSITE" id="PS50812">
    <property type="entry name" value="PWWP"/>
    <property type="match status" value="1"/>
</dbReference>
<comment type="caution">
    <text evidence="3">The sequence shown here is derived from an EMBL/GenBank/DDBJ whole genome shotgun (WGS) entry which is preliminary data.</text>
</comment>
<feature type="compositionally biased region" description="Low complexity" evidence="1">
    <location>
        <begin position="1"/>
        <end position="16"/>
    </location>
</feature>